<dbReference type="Gene3D" id="3.30.450.90">
    <property type="match status" value="1"/>
</dbReference>
<dbReference type="CDD" id="cd01131">
    <property type="entry name" value="PilT"/>
    <property type="match status" value="1"/>
</dbReference>
<protein>
    <submittedName>
        <fullName evidence="4">Type IV pilus twitching motility protein PilT</fullName>
    </submittedName>
</protein>
<accession>A0A6B3P2R3</accession>
<evidence type="ECO:0000313" key="3">
    <source>
        <dbReference type="EMBL" id="NER61583.1"/>
    </source>
</evidence>
<organism evidence="4 6">
    <name type="scientific">Pseudomonas brassicae</name>
    <dbReference type="NCBI Taxonomy" id="2708063"/>
    <lineage>
        <taxon>Bacteria</taxon>
        <taxon>Pseudomonadati</taxon>
        <taxon>Pseudomonadota</taxon>
        <taxon>Gammaproteobacteria</taxon>
        <taxon>Pseudomonadales</taxon>
        <taxon>Pseudomonadaceae</taxon>
        <taxon>Pseudomonas</taxon>
    </lineage>
</organism>
<comment type="caution">
    <text evidence="4">The sequence shown here is derived from an EMBL/GenBank/DDBJ whole genome shotgun (WGS) entry which is preliminary data.</text>
</comment>
<evidence type="ECO:0000313" key="4">
    <source>
        <dbReference type="EMBL" id="NER66024.1"/>
    </source>
</evidence>
<dbReference type="InterPro" id="IPR050921">
    <property type="entry name" value="T4SS_GSP_E_ATPase"/>
</dbReference>
<accession>A0A6M0CYU6</accession>
<evidence type="ECO:0000259" key="2">
    <source>
        <dbReference type="PROSITE" id="PS00662"/>
    </source>
</evidence>
<keyword evidence="6" id="KW-1185">Reference proteome</keyword>
<dbReference type="InterPro" id="IPR003593">
    <property type="entry name" value="AAA+_ATPase"/>
</dbReference>
<name>A0A6B3P2R3_9PSED</name>
<dbReference type="Gene3D" id="3.40.50.300">
    <property type="entry name" value="P-loop containing nucleotide triphosphate hydrolases"/>
    <property type="match status" value="1"/>
</dbReference>
<dbReference type="Pfam" id="PF00437">
    <property type="entry name" value="T2SSE"/>
    <property type="match status" value="1"/>
</dbReference>
<dbReference type="InterPro" id="IPR001482">
    <property type="entry name" value="T2SS/T4SS_dom"/>
</dbReference>
<dbReference type="Proteomes" id="UP000482634">
    <property type="component" value="Unassembled WGS sequence"/>
</dbReference>
<dbReference type="RefSeq" id="WP_163949362.1">
    <property type="nucleotide sequence ID" value="NZ_JAAHBU010000371.1"/>
</dbReference>
<evidence type="ECO:0000313" key="5">
    <source>
        <dbReference type="Proteomes" id="UP000480410"/>
    </source>
</evidence>
<dbReference type="NCBIfam" id="TIGR01420">
    <property type="entry name" value="pilT_fam"/>
    <property type="match status" value="1"/>
</dbReference>
<dbReference type="Proteomes" id="UP000480410">
    <property type="component" value="Unassembled WGS sequence"/>
</dbReference>
<dbReference type="EMBL" id="JAAHBU010000371">
    <property type="protein sequence ID" value="NER66024.1"/>
    <property type="molecule type" value="Genomic_DNA"/>
</dbReference>
<feature type="domain" description="Bacterial type II secretion system protein E" evidence="2">
    <location>
        <begin position="193"/>
        <end position="207"/>
    </location>
</feature>
<sequence>MDMTGLMALALREGASDLHLAAGSAPMIRRGGEIHSLGLPVLDAAAMQGLLGQLMSAQQLKAYATLQDLDFCVALPGQGRVRVNAFVQLQGAAAVLRLIPATVPSLATLQLPDVFRQIAERPAGLVLVTGPTGSGKSTTLAALVDHLNSQRGVHILTLEDPIEFIHTPARSRVSQREIGRHSPGFTQALRAALRQDPDVIMLGELRDLDTIRLALSAAETGHLVLATLHSRSAASSIDRLVDVFAAEEKALVRTMLAESLQAVVAQVLVRQVDGGRVAAHEVLLATPAVRNLIREGKVGQLYSAMQTGAAIGMQTLDSCLQGLVRRGVISREVARVNARSPEAL</sequence>
<dbReference type="SUPFAM" id="SSF52540">
    <property type="entry name" value="P-loop containing nucleoside triphosphate hydrolases"/>
    <property type="match status" value="1"/>
</dbReference>
<dbReference type="AlphaFoldDB" id="A0A6B3P2R3"/>
<reference evidence="5 6" key="1">
    <citation type="submission" date="2020-02" db="EMBL/GenBank/DDBJ databases">
        <title>Broccoli isolated Pseudomonas sp.</title>
        <authorList>
            <person name="Fujikawa T."/>
            <person name="Sawada H."/>
        </authorList>
    </citation>
    <scope>NUCLEOTIDE SEQUENCE [LARGE SCALE GENOMIC DNA]</scope>
    <source>
        <strain evidence="4 6">MAFF212427</strain>
        <strain evidence="3 5">MAFF212428</strain>
    </source>
</reference>
<gene>
    <name evidence="3" type="ORF">G3435_19765</name>
    <name evidence="4" type="ORF">G3436_21835</name>
</gene>
<dbReference type="PANTHER" id="PTHR30486:SF6">
    <property type="entry name" value="TYPE IV PILUS RETRACTATION ATPASE PILT"/>
    <property type="match status" value="1"/>
</dbReference>
<dbReference type="InterPro" id="IPR006321">
    <property type="entry name" value="PilT/PilU"/>
</dbReference>
<dbReference type="SMART" id="SM00382">
    <property type="entry name" value="AAA"/>
    <property type="match status" value="1"/>
</dbReference>
<dbReference type="GO" id="GO:0016887">
    <property type="term" value="F:ATP hydrolysis activity"/>
    <property type="evidence" value="ECO:0007669"/>
    <property type="project" value="InterPro"/>
</dbReference>
<dbReference type="EMBL" id="JAAHBV010000475">
    <property type="protein sequence ID" value="NER61583.1"/>
    <property type="molecule type" value="Genomic_DNA"/>
</dbReference>
<evidence type="ECO:0000256" key="1">
    <source>
        <dbReference type="ARBA" id="ARBA00006611"/>
    </source>
</evidence>
<comment type="similarity">
    <text evidence="1">Belongs to the GSP E family.</text>
</comment>
<dbReference type="InterPro" id="IPR027417">
    <property type="entry name" value="P-loop_NTPase"/>
</dbReference>
<dbReference type="PANTHER" id="PTHR30486">
    <property type="entry name" value="TWITCHING MOTILITY PROTEIN PILT"/>
    <property type="match status" value="1"/>
</dbReference>
<proteinExistence type="inferred from homology"/>
<dbReference type="PROSITE" id="PS00662">
    <property type="entry name" value="T2SP_E"/>
    <property type="match status" value="1"/>
</dbReference>
<evidence type="ECO:0000313" key="6">
    <source>
        <dbReference type="Proteomes" id="UP000482634"/>
    </source>
</evidence>
<dbReference type="GO" id="GO:0005524">
    <property type="term" value="F:ATP binding"/>
    <property type="evidence" value="ECO:0007669"/>
    <property type="project" value="InterPro"/>
</dbReference>